<dbReference type="RefSeq" id="WP_115860817.1">
    <property type="nucleotide sequence ID" value="NZ_QTSU01000003.1"/>
</dbReference>
<dbReference type="AlphaFoldDB" id="A0A371JY75"/>
<evidence type="ECO:0000256" key="1">
    <source>
        <dbReference type="SAM" id="MobiDB-lite"/>
    </source>
</evidence>
<dbReference type="Proteomes" id="UP000264492">
    <property type="component" value="Unassembled WGS sequence"/>
</dbReference>
<evidence type="ECO:0000313" key="2">
    <source>
        <dbReference type="EMBL" id="RDZ26615.1"/>
    </source>
</evidence>
<protein>
    <submittedName>
        <fullName evidence="2">Uncharacterized protein</fullName>
    </submittedName>
</protein>
<name>A0A371JY75_9GAMM</name>
<organism evidence="2 3">
    <name type="scientific">Lysobacter silvisoli</name>
    <dbReference type="NCBI Taxonomy" id="2293254"/>
    <lineage>
        <taxon>Bacteria</taxon>
        <taxon>Pseudomonadati</taxon>
        <taxon>Pseudomonadota</taxon>
        <taxon>Gammaproteobacteria</taxon>
        <taxon>Lysobacterales</taxon>
        <taxon>Lysobacteraceae</taxon>
        <taxon>Lysobacter</taxon>
    </lineage>
</organism>
<feature type="region of interest" description="Disordered" evidence="1">
    <location>
        <begin position="1"/>
        <end position="59"/>
    </location>
</feature>
<reference evidence="2 3" key="1">
    <citation type="submission" date="2018-08" db="EMBL/GenBank/DDBJ databases">
        <title>Lysobacter sp. zong2l5, whole genome shotgun sequence.</title>
        <authorList>
            <person name="Zhang X."/>
            <person name="Feng G."/>
            <person name="Zhu H."/>
        </authorList>
    </citation>
    <scope>NUCLEOTIDE SEQUENCE [LARGE SCALE GENOMIC DNA]</scope>
    <source>
        <strain evidence="3">zong2l5</strain>
    </source>
</reference>
<proteinExistence type="predicted"/>
<accession>A0A371JY75</accession>
<dbReference type="EMBL" id="QTSU01000003">
    <property type="protein sequence ID" value="RDZ26615.1"/>
    <property type="molecule type" value="Genomic_DNA"/>
</dbReference>
<gene>
    <name evidence="2" type="ORF">DX914_16675</name>
</gene>
<evidence type="ECO:0000313" key="3">
    <source>
        <dbReference type="Proteomes" id="UP000264492"/>
    </source>
</evidence>
<sequence>MKSIATQDLRRIAGGQGIDTTIQKPKPPVDTTIRPTPPPPLPNPIPAPPGPDKETEILK</sequence>
<feature type="compositionally biased region" description="Pro residues" evidence="1">
    <location>
        <begin position="35"/>
        <end position="50"/>
    </location>
</feature>
<keyword evidence="3" id="KW-1185">Reference proteome</keyword>
<comment type="caution">
    <text evidence="2">The sequence shown here is derived from an EMBL/GenBank/DDBJ whole genome shotgun (WGS) entry which is preliminary data.</text>
</comment>